<dbReference type="InterPro" id="IPR036055">
    <property type="entry name" value="LDL_receptor-like_sf"/>
</dbReference>
<dbReference type="OrthoDB" id="6343110at2759"/>
<dbReference type="GO" id="GO:0031419">
    <property type="term" value="F:cobalamin binding"/>
    <property type="evidence" value="ECO:0007669"/>
    <property type="project" value="InterPro"/>
</dbReference>
<keyword evidence="10" id="KW-1185">Reference proteome</keyword>
<dbReference type="Pfam" id="PF00057">
    <property type="entry name" value="Ldl_recept_a"/>
    <property type="match status" value="2"/>
</dbReference>
<keyword evidence="5" id="KW-0170">Cobalt</keyword>
<keyword evidence="4 6" id="KW-1015">Disulfide bond</keyword>
<evidence type="ECO:0000256" key="4">
    <source>
        <dbReference type="ARBA" id="ARBA00023157"/>
    </source>
</evidence>
<feature type="disulfide bond" evidence="7">
    <location>
        <begin position="36"/>
        <end position="54"/>
    </location>
</feature>
<dbReference type="InterPro" id="IPR023415">
    <property type="entry name" value="LDLR_class-A_CS"/>
</dbReference>
<organism evidence="9 10">
    <name type="scientific">Nephila pilipes</name>
    <name type="common">Giant wood spider</name>
    <name type="synonym">Nephila maculata</name>
    <dbReference type="NCBI Taxonomy" id="299642"/>
    <lineage>
        <taxon>Eukaryota</taxon>
        <taxon>Metazoa</taxon>
        <taxon>Ecdysozoa</taxon>
        <taxon>Arthropoda</taxon>
        <taxon>Chelicerata</taxon>
        <taxon>Arachnida</taxon>
        <taxon>Araneae</taxon>
        <taxon>Araneomorphae</taxon>
        <taxon>Entelegynae</taxon>
        <taxon>Araneoidea</taxon>
        <taxon>Nephilidae</taxon>
        <taxon>Nephila</taxon>
    </lineage>
</organism>
<feature type="disulfide bond" evidence="7">
    <location>
        <begin position="48"/>
        <end position="63"/>
    </location>
</feature>
<dbReference type="SMART" id="SM00192">
    <property type="entry name" value="LDLa"/>
    <property type="match status" value="2"/>
</dbReference>
<dbReference type="PANTHER" id="PTHR10559:SF18">
    <property type="entry name" value="TRANSCOBALAMIN II"/>
    <property type="match status" value="1"/>
</dbReference>
<comment type="caution">
    <text evidence="7">Lacks conserved residue(s) required for the propagation of feature annotation.</text>
</comment>
<keyword evidence="3 8" id="KW-0732">Signal</keyword>
<name>A0A8X6T4E0_NEPPI</name>
<sequence>MATSLLVLSAAAAVFCVAGSYILGDAPKCEYKELPCESGQCVDRGSWCDGPPDCFDDSDEKYCRTFDPSSSKKPSNINDCNESRYFQCQNGMCIPKVARCNDMPDCQEGEDEENCDYLYESNESVEQTTEDSTTTIAQNLSTTIPTTTIRTTIATSTAKVTTEAPSTTITNKYLPPFPRADTSWIPSRFDVLQKSIHHLIEQRDALWGWGRSTSRMVTALYLANSSYFEKENYEGLLTKKQLEVQLALDLMKHTEKPLRMHDLVHYVHALLATCTNPRDFHGVNVVKLLKKAMGRRQVKGLFVSPAAYLALCNAGDAPDNYLRRLKNMAYKRNDEPRWLDVQTYALLAISCWASQNNSHSKEWLIMRRDVARNVSEWQQADGGFGSVHSTGLALQVITLTILYF</sequence>
<evidence type="ECO:0000256" key="1">
    <source>
        <dbReference type="ARBA" id="ARBA00004613"/>
    </source>
</evidence>
<comment type="caution">
    <text evidence="9">The sequence shown here is derived from an EMBL/GenBank/DDBJ whole genome shotgun (WGS) entry which is preliminary data.</text>
</comment>
<protein>
    <submittedName>
        <fullName evidence="9">Uncharacterized protein</fullName>
    </submittedName>
</protein>
<evidence type="ECO:0000256" key="6">
    <source>
        <dbReference type="PIRSR" id="PIRSR602157-2"/>
    </source>
</evidence>
<feature type="disulfide bond" evidence="6">
    <location>
        <begin position="312"/>
        <end position="351"/>
    </location>
</feature>
<dbReference type="GO" id="GO:0015889">
    <property type="term" value="P:cobalamin transport"/>
    <property type="evidence" value="ECO:0007669"/>
    <property type="project" value="InterPro"/>
</dbReference>
<proteinExistence type="predicted"/>
<dbReference type="PANTHER" id="PTHR10559">
    <property type="entry name" value="TRANSCOBALAMIN-1/GASTRIC INTRINSIC FACTOR"/>
    <property type="match status" value="1"/>
</dbReference>
<accession>A0A8X6T4E0</accession>
<dbReference type="EMBL" id="BMAW01002564">
    <property type="protein sequence ID" value="GFS79234.1"/>
    <property type="molecule type" value="Genomic_DNA"/>
</dbReference>
<feature type="disulfide bond" evidence="7">
    <location>
        <begin position="88"/>
        <end position="106"/>
    </location>
</feature>
<evidence type="ECO:0000256" key="8">
    <source>
        <dbReference type="SAM" id="SignalP"/>
    </source>
</evidence>
<dbReference type="CDD" id="cd00112">
    <property type="entry name" value="LDLa"/>
    <property type="match status" value="2"/>
</dbReference>
<feature type="disulfide bond" evidence="7">
    <location>
        <begin position="100"/>
        <end position="115"/>
    </location>
</feature>
<dbReference type="PRINTS" id="PR00261">
    <property type="entry name" value="LDLRECEPTOR"/>
</dbReference>
<comment type="subcellular location">
    <subcellularLocation>
        <location evidence="1">Secreted</location>
    </subcellularLocation>
</comment>
<keyword evidence="2" id="KW-0964">Secreted</keyword>
<feature type="chain" id="PRO_5036447253" evidence="8">
    <location>
        <begin position="20"/>
        <end position="404"/>
    </location>
</feature>
<evidence type="ECO:0000256" key="5">
    <source>
        <dbReference type="PIRSR" id="PIRSR602157-1"/>
    </source>
</evidence>
<dbReference type="InterPro" id="IPR002157">
    <property type="entry name" value="Cbl-bd_prot"/>
</dbReference>
<dbReference type="Gene3D" id="4.10.400.10">
    <property type="entry name" value="Low-density Lipoprotein Receptor"/>
    <property type="match status" value="2"/>
</dbReference>
<gene>
    <name evidence="9" type="ORF">NPIL_543481</name>
</gene>
<feature type="signal peptide" evidence="8">
    <location>
        <begin position="1"/>
        <end position="19"/>
    </location>
</feature>
<dbReference type="InterPro" id="IPR051588">
    <property type="entry name" value="Cobalamin_Transport"/>
</dbReference>
<reference evidence="9" key="1">
    <citation type="submission" date="2020-08" db="EMBL/GenBank/DDBJ databases">
        <title>Multicomponent nature underlies the extraordinary mechanical properties of spider dragline silk.</title>
        <authorList>
            <person name="Kono N."/>
            <person name="Nakamura H."/>
            <person name="Mori M."/>
            <person name="Yoshida Y."/>
            <person name="Ohtoshi R."/>
            <person name="Malay A.D."/>
            <person name="Moran D.A.P."/>
            <person name="Tomita M."/>
            <person name="Numata K."/>
            <person name="Arakawa K."/>
        </authorList>
    </citation>
    <scope>NUCLEOTIDE SEQUENCE</scope>
</reference>
<dbReference type="Pfam" id="PF01122">
    <property type="entry name" value="Cobalamin_bind"/>
    <property type="match status" value="1"/>
</dbReference>
<dbReference type="Proteomes" id="UP000887013">
    <property type="component" value="Unassembled WGS sequence"/>
</dbReference>
<evidence type="ECO:0000256" key="2">
    <source>
        <dbReference type="ARBA" id="ARBA00022525"/>
    </source>
</evidence>
<dbReference type="PROSITE" id="PS50068">
    <property type="entry name" value="LDLRA_2"/>
    <property type="match status" value="2"/>
</dbReference>
<feature type="binding site" evidence="5">
    <location>
        <position position="340"/>
    </location>
    <ligand>
        <name>cyanocob(III)alamin</name>
        <dbReference type="ChEBI" id="CHEBI:17439"/>
    </ligand>
</feature>
<dbReference type="GO" id="GO:0005615">
    <property type="term" value="C:extracellular space"/>
    <property type="evidence" value="ECO:0007669"/>
    <property type="project" value="TreeGrafter"/>
</dbReference>
<dbReference type="SUPFAM" id="SSF57424">
    <property type="entry name" value="LDL receptor-like module"/>
    <property type="match status" value="2"/>
</dbReference>
<dbReference type="PROSITE" id="PS01209">
    <property type="entry name" value="LDLRA_1"/>
    <property type="match status" value="1"/>
</dbReference>
<feature type="disulfide bond" evidence="7">
    <location>
        <begin position="29"/>
        <end position="41"/>
    </location>
</feature>
<dbReference type="InterPro" id="IPR002172">
    <property type="entry name" value="LDrepeatLR_classA_rpt"/>
</dbReference>
<dbReference type="Gene3D" id="1.50.10.20">
    <property type="match status" value="1"/>
</dbReference>
<dbReference type="AlphaFoldDB" id="A0A8X6T4E0"/>
<evidence type="ECO:0000313" key="9">
    <source>
        <dbReference type="EMBL" id="GFS79234.1"/>
    </source>
</evidence>
<evidence type="ECO:0000256" key="7">
    <source>
        <dbReference type="PROSITE-ProRule" id="PRU00124"/>
    </source>
</evidence>
<evidence type="ECO:0000256" key="3">
    <source>
        <dbReference type="ARBA" id="ARBA00022729"/>
    </source>
</evidence>
<evidence type="ECO:0000313" key="10">
    <source>
        <dbReference type="Proteomes" id="UP000887013"/>
    </source>
</evidence>